<accession>A0A4R8DVG3</accession>
<dbReference type="InterPro" id="IPR015876">
    <property type="entry name" value="Acyl-CoA_DS"/>
</dbReference>
<keyword evidence="15" id="KW-1185">Reference proteome</keyword>
<proteinExistence type="inferred from homology"/>
<protein>
    <submittedName>
        <fullName evidence="14">Stearoyl-CoA desaturase (Delta-9 desaturase)</fullName>
    </submittedName>
</protein>
<feature type="transmembrane region" description="Helical" evidence="12">
    <location>
        <begin position="129"/>
        <end position="146"/>
    </location>
</feature>
<keyword evidence="8" id="KW-0408">Iron</keyword>
<name>A0A4R8DVG3_9BACT</name>
<dbReference type="PANTHER" id="PTHR11351">
    <property type="entry name" value="ACYL-COA DESATURASE"/>
    <property type="match status" value="1"/>
</dbReference>
<comment type="subcellular location">
    <subcellularLocation>
        <location evidence="1">Membrane</location>
        <topology evidence="1">Multi-pass membrane protein</topology>
    </subcellularLocation>
</comment>
<keyword evidence="6 12" id="KW-1133">Transmembrane helix</keyword>
<evidence type="ECO:0000313" key="14">
    <source>
        <dbReference type="EMBL" id="TDX01181.1"/>
    </source>
</evidence>
<dbReference type="GO" id="GO:0006633">
    <property type="term" value="P:fatty acid biosynthetic process"/>
    <property type="evidence" value="ECO:0007669"/>
    <property type="project" value="UniProtKB-KW"/>
</dbReference>
<evidence type="ECO:0000256" key="12">
    <source>
        <dbReference type="SAM" id="Phobius"/>
    </source>
</evidence>
<keyword evidence="5" id="KW-0276">Fatty acid metabolism</keyword>
<reference evidence="14 15" key="1">
    <citation type="submission" date="2019-03" db="EMBL/GenBank/DDBJ databases">
        <title>Genomic Encyclopedia of Type Strains, Phase IV (KMG-IV): sequencing the most valuable type-strain genomes for metagenomic binning, comparative biology and taxonomic classification.</title>
        <authorList>
            <person name="Goeker M."/>
        </authorList>
    </citation>
    <scope>NUCLEOTIDE SEQUENCE [LARGE SCALE GENOMIC DNA]</scope>
    <source>
        <strain evidence="14 15">DSM 100059</strain>
    </source>
</reference>
<keyword evidence="4 12" id="KW-0812">Transmembrane</keyword>
<dbReference type="InterPro" id="IPR005804">
    <property type="entry name" value="FA_desaturase_dom"/>
</dbReference>
<dbReference type="PANTHER" id="PTHR11351:SF31">
    <property type="entry name" value="DESATURASE 1, ISOFORM A-RELATED"/>
    <property type="match status" value="1"/>
</dbReference>
<evidence type="ECO:0000256" key="10">
    <source>
        <dbReference type="ARBA" id="ARBA00023136"/>
    </source>
</evidence>
<dbReference type="GO" id="GO:0016717">
    <property type="term" value="F:oxidoreductase activity, acting on paired donors, with oxidation of a pair of donors resulting in the reduction of molecular oxygen to two molecules of water"/>
    <property type="evidence" value="ECO:0007669"/>
    <property type="project" value="InterPro"/>
</dbReference>
<evidence type="ECO:0000256" key="2">
    <source>
        <dbReference type="ARBA" id="ARBA00008749"/>
    </source>
</evidence>
<dbReference type="EMBL" id="SODV01000001">
    <property type="protein sequence ID" value="TDX01181.1"/>
    <property type="molecule type" value="Genomic_DNA"/>
</dbReference>
<gene>
    <name evidence="14" type="ORF">EDB95_2213</name>
</gene>
<keyword evidence="3" id="KW-0444">Lipid biosynthesis</keyword>
<keyword evidence="10 12" id="KW-0472">Membrane</keyword>
<dbReference type="Proteomes" id="UP000294498">
    <property type="component" value="Unassembled WGS sequence"/>
</dbReference>
<evidence type="ECO:0000256" key="4">
    <source>
        <dbReference type="ARBA" id="ARBA00022692"/>
    </source>
</evidence>
<keyword evidence="11" id="KW-0275">Fatty acid biosynthesis</keyword>
<keyword evidence="9" id="KW-0443">Lipid metabolism</keyword>
<dbReference type="GO" id="GO:0016020">
    <property type="term" value="C:membrane"/>
    <property type="evidence" value="ECO:0007669"/>
    <property type="project" value="UniProtKB-SubCell"/>
</dbReference>
<evidence type="ECO:0000256" key="8">
    <source>
        <dbReference type="ARBA" id="ARBA00023004"/>
    </source>
</evidence>
<evidence type="ECO:0000256" key="3">
    <source>
        <dbReference type="ARBA" id="ARBA00022516"/>
    </source>
</evidence>
<evidence type="ECO:0000259" key="13">
    <source>
        <dbReference type="Pfam" id="PF00487"/>
    </source>
</evidence>
<feature type="domain" description="Fatty acid desaturase" evidence="13">
    <location>
        <begin position="4"/>
        <end position="212"/>
    </location>
</feature>
<organism evidence="14 15">
    <name type="scientific">Dinghuibacter silviterrae</name>
    <dbReference type="NCBI Taxonomy" id="1539049"/>
    <lineage>
        <taxon>Bacteria</taxon>
        <taxon>Pseudomonadati</taxon>
        <taxon>Bacteroidota</taxon>
        <taxon>Chitinophagia</taxon>
        <taxon>Chitinophagales</taxon>
        <taxon>Chitinophagaceae</taxon>
        <taxon>Dinghuibacter</taxon>
    </lineage>
</organism>
<sequence length="267" mass="32076">MIAILLFFVGHWFVSLFFHTFFLHRYASHQMYTTGSKREKIFYFLTWFAQGSSYLVPRAYAVMHRMHHSYSDTEKDPHSPHFFKDVWQMMWHTRNMYDGYRTGKLVVDPQFTKDYIPVWEKLDRFGDRMIVRISFMLGYIAFYWYFAPSFWWFLLLPIHFLMGPVQGAIVNWCGHKYGYRNFSNGDQSKNTTPWGIILMGELFQNNHHKYGTNPNFAKKWFEFDPTFLVMRAMHSVRIIRLKPVLQPVAGGLQQGVVRQWTPRRHAR</sequence>
<dbReference type="AlphaFoldDB" id="A0A4R8DVG3"/>
<evidence type="ECO:0000256" key="7">
    <source>
        <dbReference type="ARBA" id="ARBA00023002"/>
    </source>
</evidence>
<evidence type="ECO:0000256" key="11">
    <source>
        <dbReference type="ARBA" id="ARBA00023160"/>
    </source>
</evidence>
<evidence type="ECO:0000256" key="5">
    <source>
        <dbReference type="ARBA" id="ARBA00022832"/>
    </source>
</evidence>
<comment type="caution">
    <text evidence="14">The sequence shown here is derived from an EMBL/GenBank/DDBJ whole genome shotgun (WGS) entry which is preliminary data.</text>
</comment>
<dbReference type="RefSeq" id="WP_211352076.1">
    <property type="nucleotide sequence ID" value="NZ_SODV01000001.1"/>
</dbReference>
<evidence type="ECO:0000256" key="9">
    <source>
        <dbReference type="ARBA" id="ARBA00023098"/>
    </source>
</evidence>
<evidence type="ECO:0000256" key="6">
    <source>
        <dbReference type="ARBA" id="ARBA00022989"/>
    </source>
</evidence>
<comment type="similarity">
    <text evidence="2">Belongs to the fatty acid desaturase type 2 family.</text>
</comment>
<evidence type="ECO:0000256" key="1">
    <source>
        <dbReference type="ARBA" id="ARBA00004141"/>
    </source>
</evidence>
<evidence type="ECO:0000313" key="15">
    <source>
        <dbReference type="Proteomes" id="UP000294498"/>
    </source>
</evidence>
<dbReference type="Pfam" id="PF00487">
    <property type="entry name" value="FA_desaturase"/>
    <property type="match status" value="1"/>
</dbReference>
<keyword evidence="7" id="KW-0560">Oxidoreductase</keyword>
<dbReference type="CDD" id="cd03505">
    <property type="entry name" value="Delta9-FADS-like"/>
    <property type="match status" value="1"/>
</dbReference>